<protein>
    <recommendedName>
        <fullName evidence="5">NAD-dependent epimerase/dehydratase domain-containing protein</fullName>
    </recommendedName>
</protein>
<dbReference type="OrthoDB" id="202470at2759"/>
<sequence>MQYDNSDNPATPRSPSPSPSLSSTPGPMRIAVTGALGLVGVQLCHHLLSLHHSVVAIDVLPASAPQHQIDPLNTKGYKYVQGSAEDIDGYREACRGCTGIVHLAAVYTRKERPVPDYRIHNANVAMSYNTLCIAVELGINRVVLASSVNAIGMLYCNRPKFDYLPLDEDHPCRPEEPYSVSKYLGELQADSFIRHYPSSPLRIASLRFHGVVPSHLCSPSSLHELGGAWKDLWGWVSNPGVARACELALTVGEDSFPAGRHEVFFVVAPTICQQRSTQGILEEFYEEYKGEEGRGTIRGERREGRGMEGNEGLFDCGKAGRMLGWVEEGFALGSEVKVAGKSEGGRKA</sequence>
<proteinExistence type="inferred from homology"/>
<keyword evidence="3" id="KW-0520">NAD</keyword>
<dbReference type="RefSeq" id="XP_019030668.1">
    <property type="nucleotide sequence ID" value="XM_019177515.1"/>
</dbReference>
<feature type="domain" description="NAD-dependent epimerase/dehydratase" evidence="5">
    <location>
        <begin position="30"/>
        <end position="219"/>
    </location>
</feature>
<feature type="region of interest" description="Disordered" evidence="4">
    <location>
        <begin position="1"/>
        <end position="26"/>
    </location>
</feature>
<evidence type="ECO:0000259" key="5">
    <source>
        <dbReference type="Pfam" id="PF01370"/>
    </source>
</evidence>
<comment type="similarity">
    <text evidence="1">Belongs to the NAD(P)-dependent epimerase/dehydratase family.</text>
</comment>
<dbReference type="Pfam" id="PF01370">
    <property type="entry name" value="Epimerase"/>
    <property type="match status" value="1"/>
</dbReference>
<evidence type="ECO:0000256" key="4">
    <source>
        <dbReference type="SAM" id="MobiDB-lite"/>
    </source>
</evidence>
<keyword evidence="2" id="KW-0560">Oxidoreductase</keyword>
<keyword evidence="7" id="KW-1185">Reference proteome</keyword>
<dbReference type="GO" id="GO:0016491">
    <property type="term" value="F:oxidoreductase activity"/>
    <property type="evidence" value="ECO:0007669"/>
    <property type="project" value="UniProtKB-KW"/>
</dbReference>
<reference evidence="6 7" key="1">
    <citation type="submission" date="2016-06" db="EMBL/GenBank/DDBJ databases">
        <title>Evolution of pathogenesis and genome organization in the Tremellales.</title>
        <authorList>
            <person name="Cuomo C."/>
            <person name="Litvintseva A."/>
            <person name="Heitman J."/>
            <person name="Chen Y."/>
            <person name="Sun S."/>
            <person name="Springer D."/>
            <person name="Dromer F."/>
            <person name="Young S."/>
            <person name="Zeng Q."/>
            <person name="Chapman S."/>
            <person name="Gujja S."/>
            <person name="Saif S."/>
            <person name="Birren B."/>
        </authorList>
    </citation>
    <scope>NUCLEOTIDE SEQUENCE [LARGE SCALE GENOMIC DNA]</scope>
    <source>
        <strain evidence="6 7">CBS 7118</strain>
    </source>
</reference>
<comment type="caution">
    <text evidence="6">The sequence shown here is derived from an EMBL/GenBank/DDBJ whole genome shotgun (WGS) entry which is preliminary data.</text>
</comment>
<dbReference type="EMBL" id="AWGH01000016">
    <property type="protein sequence ID" value="ODN93563.1"/>
    <property type="molecule type" value="Genomic_DNA"/>
</dbReference>
<evidence type="ECO:0000313" key="6">
    <source>
        <dbReference type="EMBL" id="ODN93563.1"/>
    </source>
</evidence>
<gene>
    <name evidence="6" type="ORF">L198_05429</name>
</gene>
<dbReference type="PANTHER" id="PTHR43103:SF5">
    <property type="entry name" value="4-EPIMERASE, PUTATIVE (AFU_ORTHOLOGUE AFUA_7G00360)-RELATED"/>
    <property type="match status" value="1"/>
</dbReference>
<organism evidence="6 7">
    <name type="scientific">Cryptococcus wingfieldii CBS 7118</name>
    <dbReference type="NCBI Taxonomy" id="1295528"/>
    <lineage>
        <taxon>Eukaryota</taxon>
        <taxon>Fungi</taxon>
        <taxon>Dikarya</taxon>
        <taxon>Basidiomycota</taxon>
        <taxon>Agaricomycotina</taxon>
        <taxon>Tremellomycetes</taxon>
        <taxon>Tremellales</taxon>
        <taxon>Cryptococcaceae</taxon>
        <taxon>Cryptococcus</taxon>
    </lineage>
</organism>
<evidence type="ECO:0000256" key="1">
    <source>
        <dbReference type="ARBA" id="ARBA00007637"/>
    </source>
</evidence>
<dbReference type="InterPro" id="IPR036291">
    <property type="entry name" value="NAD(P)-bd_dom_sf"/>
</dbReference>
<dbReference type="InterPro" id="IPR001509">
    <property type="entry name" value="Epimerase_deHydtase"/>
</dbReference>
<evidence type="ECO:0000313" key="7">
    <source>
        <dbReference type="Proteomes" id="UP000094819"/>
    </source>
</evidence>
<evidence type="ECO:0000256" key="2">
    <source>
        <dbReference type="ARBA" id="ARBA00023002"/>
    </source>
</evidence>
<dbReference type="Gene3D" id="3.40.50.720">
    <property type="entry name" value="NAD(P)-binding Rossmann-like Domain"/>
    <property type="match status" value="1"/>
</dbReference>
<accession>A0A1E3IY49</accession>
<dbReference type="Proteomes" id="UP000094819">
    <property type="component" value="Unassembled WGS sequence"/>
</dbReference>
<feature type="compositionally biased region" description="Polar residues" evidence="4">
    <location>
        <begin position="1"/>
        <end position="11"/>
    </location>
</feature>
<name>A0A1E3IY49_9TREE</name>
<dbReference type="PANTHER" id="PTHR43103">
    <property type="entry name" value="NUCLEOSIDE-DIPHOSPHATE-SUGAR EPIMERASE"/>
    <property type="match status" value="1"/>
</dbReference>
<dbReference type="AlphaFoldDB" id="A0A1E3IY49"/>
<dbReference type="SUPFAM" id="SSF51735">
    <property type="entry name" value="NAD(P)-binding Rossmann-fold domains"/>
    <property type="match status" value="1"/>
</dbReference>
<dbReference type="GeneID" id="30194642"/>
<evidence type="ECO:0000256" key="3">
    <source>
        <dbReference type="ARBA" id="ARBA00023027"/>
    </source>
</evidence>